<proteinExistence type="predicted"/>
<reference evidence="2" key="1">
    <citation type="journal article" date="2023" name="bioRxiv">
        <title>Scaffold-level genome assemblies of two parasitoid biocontrol wasps reveal the parthenogenesis mechanism and an associated novel virus.</title>
        <authorList>
            <person name="Inwood S."/>
            <person name="Skelly J."/>
            <person name="Guhlin J."/>
            <person name="Harrop T."/>
            <person name="Goldson S."/>
            <person name="Dearden P."/>
        </authorList>
    </citation>
    <scope>NUCLEOTIDE SEQUENCE</scope>
    <source>
        <strain evidence="2">Irish</strain>
        <tissue evidence="2">Whole body</tissue>
    </source>
</reference>
<name>A0AA39F6D2_9HYME</name>
<reference evidence="2" key="2">
    <citation type="submission" date="2023-03" db="EMBL/GenBank/DDBJ databases">
        <authorList>
            <person name="Inwood S.N."/>
            <person name="Skelly J.G."/>
            <person name="Guhlin J."/>
            <person name="Harrop T.W.R."/>
            <person name="Goldson S.G."/>
            <person name="Dearden P.K."/>
        </authorList>
    </citation>
    <scope>NUCLEOTIDE SEQUENCE</scope>
    <source>
        <strain evidence="2">Irish</strain>
        <tissue evidence="2">Whole body</tissue>
    </source>
</reference>
<keyword evidence="3" id="KW-1185">Reference proteome</keyword>
<sequence>MAKVNQRGVKKISRPARNVNLVVCAMRNLADENGSTVGNIVGYLADCCERPAPKREVVAALKRGIEFGIVDRRRGRYFLGENEKRLGRISRFTDGNSATTPTRSRGSRRASGISTRNGADENTTSTGILERDSRSRKLGKTKKDRKSKNGARRKKNNKKSGRKSMKKTRFARSLNSYNLSEHYHNPSYKASAVSSVDSIENYPEEL</sequence>
<evidence type="ECO:0000256" key="1">
    <source>
        <dbReference type="SAM" id="MobiDB-lite"/>
    </source>
</evidence>
<dbReference type="AlphaFoldDB" id="A0AA39F6D2"/>
<evidence type="ECO:0000313" key="2">
    <source>
        <dbReference type="EMBL" id="KAK0163745.1"/>
    </source>
</evidence>
<evidence type="ECO:0000313" key="3">
    <source>
        <dbReference type="Proteomes" id="UP001168990"/>
    </source>
</evidence>
<feature type="compositionally biased region" description="Low complexity" evidence="1">
    <location>
        <begin position="97"/>
        <end position="116"/>
    </location>
</feature>
<dbReference type="Proteomes" id="UP001168990">
    <property type="component" value="Unassembled WGS sequence"/>
</dbReference>
<comment type="caution">
    <text evidence="2">The sequence shown here is derived from an EMBL/GenBank/DDBJ whole genome shotgun (WGS) entry which is preliminary data.</text>
</comment>
<organism evidence="2 3">
    <name type="scientific">Microctonus aethiopoides</name>
    <dbReference type="NCBI Taxonomy" id="144406"/>
    <lineage>
        <taxon>Eukaryota</taxon>
        <taxon>Metazoa</taxon>
        <taxon>Ecdysozoa</taxon>
        <taxon>Arthropoda</taxon>
        <taxon>Hexapoda</taxon>
        <taxon>Insecta</taxon>
        <taxon>Pterygota</taxon>
        <taxon>Neoptera</taxon>
        <taxon>Endopterygota</taxon>
        <taxon>Hymenoptera</taxon>
        <taxon>Apocrita</taxon>
        <taxon>Ichneumonoidea</taxon>
        <taxon>Braconidae</taxon>
        <taxon>Euphorinae</taxon>
        <taxon>Microctonus</taxon>
    </lineage>
</organism>
<gene>
    <name evidence="2" type="ORF">PV328_002443</name>
</gene>
<feature type="compositionally biased region" description="Basic residues" evidence="1">
    <location>
        <begin position="136"/>
        <end position="170"/>
    </location>
</feature>
<protein>
    <recommendedName>
        <fullName evidence="4">H15 domain-containing protein</fullName>
    </recommendedName>
</protein>
<feature type="region of interest" description="Disordered" evidence="1">
    <location>
        <begin position="90"/>
        <end position="186"/>
    </location>
</feature>
<dbReference type="EMBL" id="JAQQBS010001422">
    <property type="protein sequence ID" value="KAK0163745.1"/>
    <property type="molecule type" value="Genomic_DNA"/>
</dbReference>
<evidence type="ECO:0008006" key="4">
    <source>
        <dbReference type="Google" id="ProtNLM"/>
    </source>
</evidence>
<accession>A0AA39F6D2</accession>